<dbReference type="EMBL" id="BCLY01000004">
    <property type="protein sequence ID" value="GAQ04943.1"/>
    <property type="molecule type" value="Genomic_DNA"/>
</dbReference>
<gene>
    <name evidence="1" type="ORF">ALT_2264</name>
</gene>
<evidence type="ECO:0000313" key="1">
    <source>
        <dbReference type="EMBL" id="GAQ04943.1"/>
    </source>
</evidence>
<evidence type="ECO:0000313" key="2">
    <source>
        <dbReference type="Proteomes" id="UP000051487"/>
    </source>
</evidence>
<dbReference type="Proteomes" id="UP000051487">
    <property type="component" value="Unassembled WGS sequence"/>
</dbReference>
<reference evidence="1 2" key="1">
    <citation type="submission" date="2015-11" db="EMBL/GenBank/DDBJ databases">
        <title>Aspergillus lentulus strain IFM 54703T.</title>
        <authorList>
            <person name="Kusuya Y."/>
            <person name="Sakai K."/>
            <person name="Kamei K."/>
            <person name="Takahashi H."/>
            <person name="Yaguchi T."/>
        </authorList>
    </citation>
    <scope>NUCLEOTIDE SEQUENCE [LARGE SCALE GENOMIC DNA]</scope>
    <source>
        <strain evidence="1 2">IFM 54703</strain>
    </source>
</reference>
<dbReference type="AlphaFoldDB" id="A0AAN4T8A6"/>
<accession>A0AAN4T8A6</accession>
<protein>
    <submittedName>
        <fullName evidence="1">Uncharacterized protein</fullName>
    </submittedName>
</protein>
<proteinExistence type="predicted"/>
<comment type="caution">
    <text evidence="1">The sequence shown here is derived from an EMBL/GenBank/DDBJ whole genome shotgun (WGS) entry which is preliminary data.</text>
</comment>
<name>A0AAN4T8A6_ASPLE</name>
<sequence length="76" mass="8478">MVLIMSSSCRTILAELDESIVHEAWSTCEQILAFMSSFSVSARNTLLFLRTARTQVMAENGSHVDSDRNLARQDQG</sequence>
<organism evidence="1 2">
    <name type="scientific">Aspergillus lentulus</name>
    <dbReference type="NCBI Taxonomy" id="293939"/>
    <lineage>
        <taxon>Eukaryota</taxon>
        <taxon>Fungi</taxon>
        <taxon>Dikarya</taxon>
        <taxon>Ascomycota</taxon>
        <taxon>Pezizomycotina</taxon>
        <taxon>Eurotiomycetes</taxon>
        <taxon>Eurotiomycetidae</taxon>
        <taxon>Eurotiales</taxon>
        <taxon>Aspergillaceae</taxon>
        <taxon>Aspergillus</taxon>
        <taxon>Aspergillus subgen. Fumigati</taxon>
    </lineage>
</organism>